<sequence length="39" mass="4312">MHDKKIANLDSSDDEDDVPLAQRFKIATPSKAAQKNLLS</sequence>
<feature type="region of interest" description="Disordered" evidence="1">
    <location>
        <begin position="1"/>
        <end position="20"/>
    </location>
</feature>
<comment type="caution">
    <text evidence="2">The sequence shown here is derived from an EMBL/GenBank/DDBJ whole genome shotgun (WGS) entry which is preliminary data.</text>
</comment>
<proteinExistence type="predicted"/>
<dbReference type="EMBL" id="LXQA010169699">
    <property type="protein sequence ID" value="MCI29019.1"/>
    <property type="molecule type" value="Genomic_DNA"/>
</dbReference>
<evidence type="ECO:0000313" key="2">
    <source>
        <dbReference type="EMBL" id="MCI29019.1"/>
    </source>
</evidence>
<evidence type="ECO:0000256" key="1">
    <source>
        <dbReference type="SAM" id="MobiDB-lite"/>
    </source>
</evidence>
<protein>
    <submittedName>
        <fullName evidence="2">Uncharacterized protein</fullName>
    </submittedName>
</protein>
<reference evidence="2 3" key="1">
    <citation type="journal article" date="2018" name="Front. Plant Sci.">
        <title>Red Clover (Trifolium pratense) and Zigzag Clover (T. medium) - A Picture of Genomic Similarities and Differences.</title>
        <authorList>
            <person name="Dluhosova J."/>
            <person name="Istvanek J."/>
            <person name="Nedelnik J."/>
            <person name="Repkova J."/>
        </authorList>
    </citation>
    <scope>NUCLEOTIDE SEQUENCE [LARGE SCALE GENOMIC DNA]</scope>
    <source>
        <strain evidence="3">cv. 10/8</strain>
        <tissue evidence="2">Leaf</tissue>
    </source>
</reference>
<evidence type="ECO:0000313" key="3">
    <source>
        <dbReference type="Proteomes" id="UP000265520"/>
    </source>
</evidence>
<name>A0A392QYH4_9FABA</name>
<feature type="non-terminal residue" evidence="2">
    <location>
        <position position="39"/>
    </location>
</feature>
<dbReference type="AlphaFoldDB" id="A0A392QYH4"/>
<dbReference type="Proteomes" id="UP000265520">
    <property type="component" value="Unassembled WGS sequence"/>
</dbReference>
<organism evidence="2 3">
    <name type="scientific">Trifolium medium</name>
    <dbReference type="NCBI Taxonomy" id="97028"/>
    <lineage>
        <taxon>Eukaryota</taxon>
        <taxon>Viridiplantae</taxon>
        <taxon>Streptophyta</taxon>
        <taxon>Embryophyta</taxon>
        <taxon>Tracheophyta</taxon>
        <taxon>Spermatophyta</taxon>
        <taxon>Magnoliopsida</taxon>
        <taxon>eudicotyledons</taxon>
        <taxon>Gunneridae</taxon>
        <taxon>Pentapetalae</taxon>
        <taxon>rosids</taxon>
        <taxon>fabids</taxon>
        <taxon>Fabales</taxon>
        <taxon>Fabaceae</taxon>
        <taxon>Papilionoideae</taxon>
        <taxon>50 kb inversion clade</taxon>
        <taxon>NPAAA clade</taxon>
        <taxon>Hologalegina</taxon>
        <taxon>IRL clade</taxon>
        <taxon>Trifolieae</taxon>
        <taxon>Trifolium</taxon>
    </lineage>
</organism>
<accession>A0A392QYH4</accession>
<keyword evidence="3" id="KW-1185">Reference proteome</keyword>